<dbReference type="HOGENOM" id="CLU_3265881_0_0_9"/>
<dbReference type="AlphaFoldDB" id="B7ASE8"/>
<keyword evidence="2" id="KW-1185">Reference proteome</keyword>
<dbReference type="STRING" id="483218.BACPEC_02003"/>
<evidence type="ECO:0000313" key="2">
    <source>
        <dbReference type="Proteomes" id="UP000003136"/>
    </source>
</evidence>
<sequence>MYFGSDGNINMWQCVDLICKDATKSSGYISSTQAAIANGGK</sequence>
<dbReference type="EMBL" id="ABVQ01000036">
    <property type="protein sequence ID" value="EEC57494.1"/>
    <property type="molecule type" value="Genomic_DNA"/>
</dbReference>
<protein>
    <submittedName>
        <fullName evidence="1">Uncharacterized protein</fullName>
    </submittedName>
</protein>
<dbReference type="Proteomes" id="UP000003136">
    <property type="component" value="Unassembled WGS sequence"/>
</dbReference>
<organism evidence="1 2">
    <name type="scientific">[Bacteroides] pectinophilus ATCC 43243</name>
    <dbReference type="NCBI Taxonomy" id="483218"/>
    <lineage>
        <taxon>Bacteria</taxon>
        <taxon>Bacillati</taxon>
        <taxon>Bacillota</taxon>
        <taxon>Clostridia</taxon>
        <taxon>Eubacteriales</taxon>
    </lineage>
</organism>
<name>B7ASE8_9FIRM</name>
<accession>B7ASE8</accession>
<evidence type="ECO:0000313" key="1">
    <source>
        <dbReference type="EMBL" id="EEC57494.1"/>
    </source>
</evidence>
<reference evidence="1 2" key="2">
    <citation type="submission" date="2008-11" db="EMBL/GenBank/DDBJ databases">
        <authorList>
            <person name="Fulton L."/>
            <person name="Clifton S."/>
            <person name="Fulton B."/>
            <person name="Xu J."/>
            <person name="Minx P."/>
            <person name="Pepin K.H."/>
            <person name="Johnson M."/>
            <person name="Bhonagiri V."/>
            <person name="Nash W.E."/>
            <person name="Mardis E.R."/>
            <person name="Wilson R.K."/>
        </authorList>
    </citation>
    <scope>NUCLEOTIDE SEQUENCE [LARGE SCALE GENOMIC DNA]</scope>
    <source>
        <strain evidence="1 2">ATCC 43243</strain>
    </source>
</reference>
<gene>
    <name evidence="1" type="ORF">BACPEC_02003</name>
</gene>
<reference evidence="1 2" key="1">
    <citation type="submission" date="2008-11" db="EMBL/GenBank/DDBJ databases">
        <title>Draft genome sequence of Bacteroides pectinophilus (ATCC 43243).</title>
        <authorList>
            <person name="Sudarsanam P."/>
            <person name="Ley R."/>
            <person name="Guruge J."/>
            <person name="Turnbaugh P.J."/>
            <person name="Mahowald M."/>
            <person name="Liep D."/>
            <person name="Gordon J."/>
        </authorList>
    </citation>
    <scope>NUCLEOTIDE SEQUENCE [LARGE SCALE GENOMIC DNA]</scope>
    <source>
        <strain evidence="1 2">ATCC 43243</strain>
    </source>
</reference>
<proteinExistence type="predicted"/>
<comment type="caution">
    <text evidence="1">The sequence shown here is derived from an EMBL/GenBank/DDBJ whole genome shotgun (WGS) entry which is preliminary data.</text>
</comment>